<proteinExistence type="predicted"/>
<dbReference type="EMBL" id="RBRD01000131">
    <property type="protein sequence ID" value="RMQ37674.1"/>
    <property type="molecule type" value="Genomic_DNA"/>
</dbReference>
<gene>
    <name evidence="1" type="ORF">ALQ05_200237</name>
</gene>
<evidence type="ECO:0000313" key="1">
    <source>
        <dbReference type="EMBL" id="RMQ37674.1"/>
    </source>
</evidence>
<sequence>MRSLKKLMLDFLAPDLYQEFSDTYSELALPAFKTQFDSAIQKLLGDYVHCP</sequence>
<dbReference type="AlphaFoldDB" id="A0A3M4L8W0"/>
<accession>A0A3M4L8W0</accession>
<organism evidence="1 2">
    <name type="scientific">Pseudomonas amygdali pv. mori</name>
    <dbReference type="NCBI Taxonomy" id="34065"/>
    <lineage>
        <taxon>Bacteria</taxon>
        <taxon>Pseudomonadati</taxon>
        <taxon>Pseudomonadota</taxon>
        <taxon>Gammaproteobacteria</taxon>
        <taxon>Pseudomonadales</taxon>
        <taxon>Pseudomonadaceae</taxon>
        <taxon>Pseudomonas</taxon>
        <taxon>Pseudomonas amygdali</taxon>
    </lineage>
</organism>
<name>A0A3M4L8W0_PSEA0</name>
<reference evidence="1 2" key="1">
    <citation type="submission" date="2018-08" db="EMBL/GenBank/DDBJ databases">
        <title>Recombination of ecologically and evolutionarily significant loci maintains genetic cohesion in the Pseudomonas syringae species complex.</title>
        <authorList>
            <person name="Dillon M."/>
            <person name="Thakur S."/>
            <person name="Almeida R.N.D."/>
            <person name="Weir B.S."/>
            <person name="Guttman D.S."/>
        </authorList>
    </citation>
    <scope>NUCLEOTIDE SEQUENCE [LARGE SCALE GENOMIC DNA]</scope>
    <source>
        <strain evidence="1 2">ICMP 535</strain>
    </source>
</reference>
<evidence type="ECO:0000313" key="2">
    <source>
        <dbReference type="Proteomes" id="UP000279553"/>
    </source>
</evidence>
<comment type="caution">
    <text evidence="1">The sequence shown here is derived from an EMBL/GenBank/DDBJ whole genome shotgun (WGS) entry which is preliminary data.</text>
</comment>
<dbReference type="Proteomes" id="UP000279553">
    <property type="component" value="Unassembled WGS sequence"/>
</dbReference>
<protein>
    <submittedName>
        <fullName evidence="1">Uncharacterized protein</fullName>
    </submittedName>
</protein>